<keyword evidence="4" id="KW-0238">DNA-binding</keyword>
<dbReference type="SUPFAM" id="SSF88659">
    <property type="entry name" value="Sigma3 and sigma4 domains of RNA polymerase sigma factors"/>
    <property type="match status" value="1"/>
</dbReference>
<accession>A0A6P1MD01</accession>
<dbReference type="GO" id="GO:0006352">
    <property type="term" value="P:DNA-templated transcription initiation"/>
    <property type="evidence" value="ECO:0007669"/>
    <property type="project" value="InterPro"/>
</dbReference>
<dbReference type="InterPro" id="IPR013324">
    <property type="entry name" value="RNA_pol_sigma_r3/r4-like"/>
</dbReference>
<evidence type="ECO:0000313" key="9">
    <source>
        <dbReference type="Proteomes" id="UP000463883"/>
    </source>
</evidence>
<gene>
    <name evidence="8" type="ORF">Ami3637_04325</name>
</gene>
<evidence type="ECO:0000259" key="7">
    <source>
        <dbReference type="Pfam" id="PF08281"/>
    </source>
</evidence>
<dbReference type="GO" id="GO:0003677">
    <property type="term" value="F:DNA binding"/>
    <property type="evidence" value="ECO:0007669"/>
    <property type="project" value="UniProtKB-KW"/>
</dbReference>
<keyword evidence="5" id="KW-0804">Transcription</keyword>
<keyword evidence="3" id="KW-0731">Sigma factor</keyword>
<dbReference type="PANTHER" id="PTHR43133">
    <property type="entry name" value="RNA POLYMERASE ECF-TYPE SIGMA FACTO"/>
    <property type="match status" value="1"/>
</dbReference>
<reference evidence="8 9" key="1">
    <citation type="submission" date="2020-01" db="EMBL/GenBank/DDBJ databases">
        <title>Genomic analysis of Aminipila sp. CBA3637.</title>
        <authorList>
            <person name="Kim Y.B."/>
            <person name="Roh S.W."/>
        </authorList>
    </citation>
    <scope>NUCLEOTIDE SEQUENCE [LARGE SCALE GENOMIC DNA]</scope>
    <source>
        <strain evidence="8 9">CBA3637</strain>
    </source>
</reference>
<dbReference type="Pfam" id="PF08281">
    <property type="entry name" value="Sigma70_r4_2"/>
    <property type="match status" value="1"/>
</dbReference>
<dbReference type="InterPro" id="IPR039425">
    <property type="entry name" value="RNA_pol_sigma-70-like"/>
</dbReference>
<organism evidence="8 9">
    <name type="scientific">Aminipila terrae</name>
    <dbReference type="NCBI Taxonomy" id="2697030"/>
    <lineage>
        <taxon>Bacteria</taxon>
        <taxon>Bacillati</taxon>
        <taxon>Bacillota</taxon>
        <taxon>Clostridia</taxon>
        <taxon>Peptostreptococcales</taxon>
        <taxon>Anaerovoracaceae</taxon>
        <taxon>Aminipila</taxon>
    </lineage>
</organism>
<dbReference type="NCBIfam" id="TIGR02937">
    <property type="entry name" value="sigma70-ECF"/>
    <property type="match status" value="1"/>
</dbReference>
<dbReference type="CDD" id="cd06171">
    <property type="entry name" value="Sigma70_r4"/>
    <property type="match status" value="1"/>
</dbReference>
<protein>
    <submittedName>
        <fullName evidence="8">Sigma-70 family RNA polymerase sigma factor</fullName>
    </submittedName>
</protein>
<proteinExistence type="inferred from homology"/>
<dbReference type="InterPro" id="IPR013325">
    <property type="entry name" value="RNA_pol_sigma_r2"/>
</dbReference>
<dbReference type="EMBL" id="CP047591">
    <property type="protein sequence ID" value="QHI71711.1"/>
    <property type="molecule type" value="Genomic_DNA"/>
</dbReference>
<keyword evidence="9" id="KW-1185">Reference proteome</keyword>
<dbReference type="Gene3D" id="1.10.10.10">
    <property type="entry name" value="Winged helix-like DNA-binding domain superfamily/Winged helix DNA-binding domain"/>
    <property type="match status" value="1"/>
</dbReference>
<feature type="domain" description="RNA polymerase sigma-70 region 2" evidence="6">
    <location>
        <begin position="23"/>
        <end position="86"/>
    </location>
</feature>
<dbReference type="GO" id="GO:0016987">
    <property type="term" value="F:sigma factor activity"/>
    <property type="evidence" value="ECO:0007669"/>
    <property type="project" value="UniProtKB-KW"/>
</dbReference>
<evidence type="ECO:0000256" key="1">
    <source>
        <dbReference type="ARBA" id="ARBA00010641"/>
    </source>
</evidence>
<dbReference type="InterPro" id="IPR036388">
    <property type="entry name" value="WH-like_DNA-bd_sf"/>
</dbReference>
<evidence type="ECO:0000256" key="4">
    <source>
        <dbReference type="ARBA" id="ARBA00023125"/>
    </source>
</evidence>
<evidence type="ECO:0000256" key="5">
    <source>
        <dbReference type="ARBA" id="ARBA00023163"/>
    </source>
</evidence>
<feature type="domain" description="RNA polymerase sigma factor 70 region 4 type 2" evidence="7">
    <location>
        <begin position="120"/>
        <end position="167"/>
    </location>
</feature>
<comment type="similarity">
    <text evidence="1">Belongs to the sigma-70 factor family. ECF subfamily.</text>
</comment>
<evidence type="ECO:0000256" key="3">
    <source>
        <dbReference type="ARBA" id="ARBA00023082"/>
    </source>
</evidence>
<dbReference type="AlphaFoldDB" id="A0A6P1MD01"/>
<dbReference type="InterPro" id="IPR014284">
    <property type="entry name" value="RNA_pol_sigma-70_dom"/>
</dbReference>
<dbReference type="PANTHER" id="PTHR43133:SF8">
    <property type="entry name" value="RNA POLYMERASE SIGMA FACTOR HI_1459-RELATED"/>
    <property type="match status" value="1"/>
</dbReference>
<evidence type="ECO:0000256" key="2">
    <source>
        <dbReference type="ARBA" id="ARBA00023015"/>
    </source>
</evidence>
<name>A0A6P1MD01_9FIRM</name>
<keyword evidence="2" id="KW-0805">Transcription regulation</keyword>
<dbReference type="InterPro" id="IPR007627">
    <property type="entry name" value="RNA_pol_sigma70_r2"/>
</dbReference>
<dbReference type="Pfam" id="PF04542">
    <property type="entry name" value="Sigma70_r2"/>
    <property type="match status" value="1"/>
</dbReference>
<evidence type="ECO:0000259" key="6">
    <source>
        <dbReference type="Pfam" id="PF04542"/>
    </source>
</evidence>
<dbReference type="InterPro" id="IPR013249">
    <property type="entry name" value="RNA_pol_sigma70_r4_t2"/>
</dbReference>
<sequence>MDADFLLIRKMKQGEDKAFDLFVHKYYKEILTYCNYHCPNKEYAEDLTQETFVRFFAKLSDFHYRGKTKNYLYTISGNLCRDFYKKVKEIPVEAMELTEKTEPMEHQMTDVVNKLTLEWALKQLPDEFHEVLILYYFQELKLKEIADALKISLPLVKYRLKQARKQLERLLGEEEIYESGSKTCEL</sequence>
<evidence type="ECO:0000313" key="8">
    <source>
        <dbReference type="EMBL" id="QHI71711.1"/>
    </source>
</evidence>
<dbReference type="SUPFAM" id="SSF88946">
    <property type="entry name" value="Sigma2 domain of RNA polymerase sigma factors"/>
    <property type="match status" value="1"/>
</dbReference>
<dbReference type="RefSeq" id="WP_162361485.1">
    <property type="nucleotide sequence ID" value="NZ_CP047591.1"/>
</dbReference>
<dbReference type="Gene3D" id="1.10.1740.10">
    <property type="match status" value="1"/>
</dbReference>
<dbReference type="Proteomes" id="UP000463883">
    <property type="component" value="Chromosome"/>
</dbReference>
<dbReference type="KEGG" id="amic:Ami3637_04325"/>